<accession>A0A1N6DNN3</accession>
<dbReference type="AlphaFoldDB" id="A0A1N6DNN3"/>
<evidence type="ECO:0000256" key="4">
    <source>
        <dbReference type="SAM" id="SignalP"/>
    </source>
</evidence>
<dbReference type="PANTHER" id="PTHR33376">
    <property type="match status" value="1"/>
</dbReference>
<gene>
    <name evidence="5" type="ORF">SAMN05878438_2905</name>
</gene>
<dbReference type="RefSeq" id="WP_083602270.1">
    <property type="nucleotide sequence ID" value="NZ_BJOI01000091.1"/>
</dbReference>
<evidence type="ECO:0000256" key="2">
    <source>
        <dbReference type="ARBA" id="ARBA00022448"/>
    </source>
</evidence>
<dbReference type="InterPro" id="IPR038404">
    <property type="entry name" value="TRAP_DctP_sf"/>
</dbReference>
<evidence type="ECO:0000313" key="6">
    <source>
        <dbReference type="Proteomes" id="UP000185024"/>
    </source>
</evidence>
<dbReference type="PANTHER" id="PTHR33376:SF7">
    <property type="entry name" value="C4-DICARBOXYLATE-BINDING PROTEIN DCTB"/>
    <property type="match status" value="1"/>
</dbReference>
<protein>
    <submittedName>
        <fullName evidence="5">TRAP-type C4-dicarboxylate transport system, substrate-binding protein</fullName>
    </submittedName>
</protein>
<evidence type="ECO:0000313" key="5">
    <source>
        <dbReference type="EMBL" id="SIN72346.1"/>
    </source>
</evidence>
<reference evidence="5 6" key="1">
    <citation type="submission" date="2016-11" db="EMBL/GenBank/DDBJ databases">
        <authorList>
            <person name="Jaros S."/>
            <person name="Januszkiewicz K."/>
            <person name="Wedrychowicz H."/>
        </authorList>
    </citation>
    <scope>NUCLEOTIDE SEQUENCE [LARGE SCALE GENOMIC DNA]</scope>
    <source>
        <strain evidence="5 6">ACAM 239</strain>
    </source>
</reference>
<dbReference type="GO" id="GO:0055085">
    <property type="term" value="P:transmembrane transport"/>
    <property type="evidence" value="ECO:0007669"/>
    <property type="project" value="InterPro"/>
</dbReference>
<comment type="similarity">
    <text evidence="1">Belongs to the bacterial solute-binding protein 7 family.</text>
</comment>
<dbReference type="GeneID" id="97278356"/>
<dbReference type="Proteomes" id="UP000185024">
    <property type="component" value="Unassembled WGS sequence"/>
</dbReference>
<evidence type="ECO:0000256" key="3">
    <source>
        <dbReference type="ARBA" id="ARBA00022729"/>
    </source>
</evidence>
<organism evidence="5 6">
    <name type="scientific">Vreelandella aquamarina</name>
    <dbReference type="NCBI Taxonomy" id="77097"/>
    <lineage>
        <taxon>Bacteria</taxon>
        <taxon>Pseudomonadati</taxon>
        <taxon>Pseudomonadota</taxon>
        <taxon>Gammaproteobacteria</taxon>
        <taxon>Oceanospirillales</taxon>
        <taxon>Halomonadaceae</taxon>
        <taxon>Vreelandella</taxon>
    </lineage>
</organism>
<dbReference type="Pfam" id="PF03480">
    <property type="entry name" value="DctP"/>
    <property type="match status" value="1"/>
</dbReference>
<sequence length="340" mass="38076">MPKHFSLTKIRASVAIAAVAIAGANITSQAQANERFILAHAMPSDHIFHAISERFINEIQESDEFQVAYHQGGDLGDWTSLFEQSMQGVVPMTLTWGASEFDERLDLSWLGYVVSNWEDAREVYGPNGEMLEVYNDIFHDLDLHAIGIIPTDFGSLVIRKGVGEVPVNFPEDGNNIKVRVPPVPIAIDRFRNLGFASVPIPLSEVYTALQLGTVDARAFSTAVETYQQRDVLETNILTNDYFETAFWLVNKDWWEGLSEENRDLLKSAADDTVLWSWDEAQSLSEEFLDKVRESGIDVVELSDEQIAAAAQIVHETEWPEMEKLVGSEIMAKLRQAAGIE</sequence>
<dbReference type="Gene3D" id="3.40.190.170">
    <property type="entry name" value="Bacterial extracellular solute-binding protein, family 7"/>
    <property type="match status" value="1"/>
</dbReference>
<proteinExistence type="inferred from homology"/>
<keyword evidence="2" id="KW-0813">Transport</keyword>
<feature type="signal peptide" evidence="4">
    <location>
        <begin position="1"/>
        <end position="32"/>
    </location>
</feature>
<dbReference type="InterPro" id="IPR018389">
    <property type="entry name" value="DctP_fam"/>
</dbReference>
<feature type="chain" id="PRO_5010264373" evidence="4">
    <location>
        <begin position="33"/>
        <end position="340"/>
    </location>
</feature>
<name>A0A1N6DNN3_9GAMM</name>
<evidence type="ECO:0000256" key="1">
    <source>
        <dbReference type="ARBA" id="ARBA00009023"/>
    </source>
</evidence>
<dbReference type="NCBIfam" id="NF037995">
    <property type="entry name" value="TRAP_S1"/>
    <property type="match status" value="1"/>
</dbReference>
<keyword evidence="3 4" id="KW-0732">Signal</keyword>
<dbReference type="EMBL" id="FSQX01000001">
    <property type="protein sequence ID" value="SIN72346.1"/>
    <property type="molecule type" value="Genomic_DNA"/>
</dbReference>